<dbReference type="NCBIfam" id="TIGR02887">
    <property type="entry name" value="spore_ger_x_C"/>
    <property type="match status" value="1"/>
</dbReference>
<dbReference type="PANTHER" id="PTHR35789">
    <property type="entry name" value="SPORE GERMINATION PROTEIN B3"/>
    <property type="match status" value="1"/>
</dbReference>
<evidence type="ECO:0000256" key="3">
    <source>
        <dbReference type="ARBA" id="ARBA00022544"/>
    </source>
</evidence>
<dbReference type="Proteomes" id="UP000310636">
    <property type="component" value="Unassembled WGS sequence"/>
</dbReference>
<keyword evidence="4" id="KW-0732">Signal</keyword>
<dbReference type="GO" id="GO:0016020">
    <property type="term" value="C:membrane"/>
    <property type="evidence" value="ECO:0007669"/>
    <property type="project" value="UniProtKB-SubCell"/>
</dbReference>
<comment type="similarity">
    <text evidence="2">Belongs to the GerABKC lipoprotein family.</text>
</comment>
<dbReference type="InterPro" id="IPR008844">
    <property type="entry name" value="Spore_GerAC-like"/>
</dbReference>
<evidence type="ECO:0000313" key="12">
    <source>
        <dbReference type="Proteomes" id="UP000310636"/>
    </source>
</evidence>
<name>A0A4S4BTZ7_9BACL</name>
<dbReference type="InterPro" id="IPR057336">
    <property type="entry name" value="GerAC_N"/>
</dbReference>
<evidence type="ECO:0000313" key="11">
    <source>
        <dbReference type="EMBL" id="THF76367.1"/>
    </source>
</evidence>
<evidence type="ECO:0000259" key="10">
    <source>
        <dbReference type="Pfam" id="PF25198"/>
    </source>
</evidence>
<dbReference type="EMBL" id="SSOB01000025">
    <property type="protein sequence ID" value="THF76367.1"/>
    <property type="molecule type" value="Genomic_DNA"/>
</dbReference>
<feature type="coiled-coil region" evidence="8">
    <location>
        <begin position="310"/>
        <end position="337"/>
    </location>
</feature>
<evidence type="ECO:0000256" key="8">
    <source>
        <dbReference type="SAM" id="Coils"/>
    </source>
</evidence>
<reference evidence="11 12" key="1">
    <citation type="submission" date="2019-04" db="EMBL/GenBank/DDBJ databases">
        <title>Cohnella sp. nov. isolated from preserved vegetables.</title>
        <authorList>
            <person name="Lin S.-Y."/>
            <person name="Hung M.-H."/>
            <person name="Young C.-C."/>
        </authorList>
    </citation>
    <scope>NUCLEOTIDE SEQUENCE [LARGE SCALE GENOMIC DNA]</scope>
    <source>
        <strain evidence="11 12">CC-MHH1044</strain>
    </source>
</reference>
<dbReference type="PANTHER" id="PTHR35789:SF1">
    <property type="entry name" value="SPORE GERMINATION PROTEIN B3"/>
    <property type="match status" value="1"/>
</dbReference>
<evidence type="ECO:0000256" key="4">
    <source>
        <dbReference type="ARBA" id="ARBA00022729"/>
    </source>
</evidence>
<evidence type="ECO:0000256" key="7">
    <source>
        <dbReference type="ARBA" id="ARBA00023288"/>
    </source>
</evidence>
<dbReference type="AlphaFoldDB" id="A0A4S4BTZ7"/>
<dbReference type="InterPro" id="IPR038501">
    <property type="entry name" value="Spore_GerAC_C_sf"/>
</dbReference>
<dbReference type="Pfam" id="PF25198">
    <property type="entry name" value="Spore_GerAC_N"/>
    <property type="match status" value="1"/>
</dbReference>
<comment type="subcellular location">
    <subcellularLocation>
        <location evidence="1">Membrane</location>
        <topology evidence="1">Lipid-anchor</topology>
    </subcellularLocation>
</comment>
<gene>
    <name evidence="11" type="ORF">E6C55_19015</name>
</gene>
<keyword evidence="3" id="KW-0309">Germination</keyword>
<sequence>MAIRRTLLRLAVIGLMPMLLAGCWSRLEVNDRLFVSVMYVDAGADEGEVKLTLGFALPNRMTSIQQGIAGGGGNPYGTMSNTGPSIAVAFRRIQANIPRQINWGHTRVVVIGDKLARQGIRPVLEFITRQPAMQLKGFIFIAQGEAHRLSMVTPIMERFPSEILRELAAQKSIMNTTARDLLMSEPFEGDGLIGRISVDEVRLISEKGKKGLTLNNIGTGILRNEKLVGYLSASEQRGAMWVKDQMENALVTIQSPTDGQSIDLYVNQASTRIKLKQEGERVRIRISVRATDDVYSSNSALDFQDPQQIRQIQQALNEQLKERIERALERSQQLGADYFQFGSYMEWYLPSLWKQWKMDWRRHYEEDVIFEVVPEAKVARTGAIRSSYWKPITPEEGKEQR</sequence>
<dbReference type="GO" id="GO:0009847">
    <property type="term" value="P:spore germination"/>
    <property type="evidence" value="ECO:0007669"/>
    <property type="project" value="InterPro"/>
</dbReference>
<dbReference type="OrthoDB" id="9816067at2"/>
<protein>
    <submittedName>
        <fullName evidence="11">Ger(X)C family spore germination protein</fullName>
    </submittedName>
</protein>
<keyword evidence="12" id="KW-1185">Reference proteome</keyword>
<keyword evidence="7" id="KW-0449">Lipoprotein</keyword>
<evidence type="ECO:0000259" key="9">
    <source>
        <dbReference type="Pfam" id="PF05504"/>
    </source>
</evidence>
<dbReference type="Pfam" id="PF05504">
    <property type="entry name" value="Spore_GerAC"/>
    <property type="match status" value="1"/>
</dbReference>
<dbReference type="InterPro" id="IPR046953">
    <property type="entry name" value="Spore_GerAC-like_C"/>
</dbReference>
<evidence type="ECO:0000256" key="6">
    <source>
        <dbReference type="ARBA" id="ARBA00023139"/>
    </source>
</evidence>
<evidence type="ECO:0000256" key="2">
    <source>
        <dbReference type="ARBA" id="ARBA00007886"/>
    </source>
</evidence>
<accession>A0A4S4BTZ7</accession>
<dbReference type="RefSeq" id="WP_136371399.1">
    <property type="nucleotide sequence ID" value="NZ_SSOB01000025.1"/>
</dbReference>
<feature type="domain" description="Spore germination GerAC-like C-terminal" evidence="9">
    <location>
        <begin position="218"/>
        <end position="382"/>
    </location>
</feature>
<keyword evidence="8" id="KW-0175">Coiled coil</keyword>
<keyword evidence="5" id="KW-0472">Membrane</keyword>
<dbReference type="Gene3D" id="3.30.300.210">
    <property type="entry name" value="Nutrient germinant receptor protein C, domain 3"/>
    <property type="match status" value="1"/>
</dbReference>
<evidence type="ECO:0000256" key="1">
    <source>
        <dbReference type="ARBA" id="ARBA00004635"/>
    </source>
</evidence>
<organism evidence="11 12">
    <name type="scientific">Cohnella fermenti</name>
    <dbReference type="NCBI Taxonomy" id="2565925"/>
    <lineage>
        <taxon>Bacteria</taxon>
        <taxon>Bacillati</taxon>
        <taxon>Bacillota</taxon>
        <taxon>Bacilli</taxon>
        <taxon>Bacillales</taxon>
        <taxon>Paenibacillaceae</taxon>
        <taxon>Cohnella</taxon>
    </lineage>
</organism>
<comment type="caution">
    <text evidence="11">The sequence shown here is derived from an EMBL/GenBank/DDBJ whole genome shotgun (WGS) entry which is preliminary data.</text>
</comment>
<proteinExistence type="inferred from homology"/>
<feature type="domain" description="Spore germination protein N-terminal" evidence="10">
    <location>
        <begin position="26"/>
        <end position="175"/>
    </location>
</feature>
<dbReference type="PROSITE" id="PS51257">
    <property type="entry name" value="PROKAR_LIPOPROTEIN"/>
    <property type="match status" value="1"/>
</dbReference>
<keyword evidence="6" id="KW-0564">Palmitate</keyword>
<evidence type="ECO:0000256" key="5">
    <source>
        <dbReference type="ARBA" id="ARBA00023136"/>
    </source>
</evidence>